<dbReference type="InterPro" id="IPR011990">
    <property type="entry name" value="TPR-like_helical_dom_sf"/>
</dbReference>
<evidence type="ECO:0000313" key="2">
    <source>
        <dbReference type="EMBL" id="KAL1220165.1"/>
    </source>
</evidence>
<dbReference type="AlphaFoldDB" id="A0ABD1BSL5"/>
<comment type="caution">
    <text evidence="2">The sequence shown here is derived from an EMBL/GenBank/DDBJ whole genome shotgun (WGS) entry which is preliminary data.</text>
</comment>
<gene>
    <name evidence="2" type="ORF">V5N11_012892</name>
</gene>
<protein>
    <submittedName>
        <fullName evidence="2">Pentatricopeptide repeat-containing protein</fullName>
    </submittedName>
</protein>
<keyword evidence="1" id="KW-0677">Repeat</keyword>
<evidence type="ECO:0000256" key="1">
    <source>
        <dbReference type="ARBA" id="ARBA00022737"/>
    </source>
</evidence>
<dbReference type="EMBL" id="JBANAX010000160">
    <property type="protein sequence ID" value="KAL1220165.1"/>
    <property type="molecule type" value="Genomic_DNA"/>
</dbReference>
<keyword evidence="3" id="KW-1185">Reference proteome</keyword>
<organism evidence="2 3">
    <name type="scientific">Cardamine amara subsp. amara</name>
    <dbReference type="NCBI Taxonomy" id="228776"/>
    <lineage>
        <taxon>Eukaryota</taxon>
        <taxon>Viridiplantae</taxon>
        <taxon>Streptophyta</taxon>
        <taxon>Embryophyta</taxon>
        <taxon>Tracheophyta</taxon>
        <taxon>Spermatophyta</taxon>
        <taxon>Magnoliopsida</taxon>
        <taxon>eudicotyledons</taxon>
        <taxon>Gunneridae</taxon>
        <taxon>Pentapetalae</taxon>
        <taxon>rosids</taxon>
        <taxon>malvids</taxon>
        <taxon>Brassicales</taxon>
        <taxon>Brassicaceae</taxon>
        <taxon>Cardamineae</taxon>
        <taxon>Cardamine</taxon>
    </lineage>
</organism>
<accession>A0ABD1BSL5</accession>
<proteinExistence type="predicted"/>
<evidence type="ECO:0000313" key="3">
    <source>
        <dbReference type="Proteomes" id="UP001558713"/>
    </source>
</evidence>
<dbReference type="Proteomes" id="UP001558713">
    <property type="component" value="Unassembled WGS sequence"/>
</dbReference>
<dbReference type="InterPro" id="IPR002885">
    <property type="entry name" value="PPR_rpt"/>
</dbReference>
<dbReference type="Gene3D" id="1.25.40.10">
    <property type="entry name" value="Tetratricopeptide repeat domain"/>
    <property type="match status" value="1"/>
</dbReference>
<reference evidence="2 3" key="1">
    <citation type="submission" date="2024-04" db="EMBL/GenBank/DDBJ databases">
        <title>Genome assembly C_amara_ONT_v2.</title>
        <authorList>
            <person name="Yant L."/>
            <person name="Moore C."/>
            <person name="Slenker M."/>
        </authorList>
    </citation>
    <scope>NUCLEOTIDE SEQUENCE [LARGE SCALE GENOMIC DNA]</scope>
    <source>
        <tissue evidence="2">Leaf</tissue>
    </source>
</reference>
<name>A0ABD1BSL5_CARAN</name>
<dbReference type="Pfam" id="PF01535">
    <property type="entry name" value="PPR"/>
    <property type="match status" value="2"/>
</dbReference>
<dbReference type="NCBIfam" id="TIGR00756">
    <property type="entry name" value="PPR"/>
    <property type="match status" value="1"/>
</dbReference>
<sequence length="95" mass="10798">MHRTIQYELLNPCGRLSCPTVLSEFVKALGRGKMVDEALAVFYRAKGRNCNVKPTTTTYNSVILMLMQQGQHEIVDEVYTDMCNDGKCFPDILHQ</sequence>